<proteinExistence type="predicted"/>
<sequence length="156" mass="17389">MLRFIQTSLILAFFGSTILASGSEISLEDYYPLRILISNQHENDAVRCQLVLAHFVTYDLNRIEPGNEISISIVLSPIDSTLFYNHSGKLMAIEDLFCGLHSDWSTTRQELSLTPLQDRESASLSFRCTVDSGFLCTVTELDSEKTTSTLNAESEG</sequence>
<evidence type="ECO:0000313" key="1">
    <source>
        <dbReference type="EMBL" id="SUZ52416.1"/>
    </source>
</evidence>
<gene>
    <name evidence="1" type="ORF">METZ01_LOCUS5270</name>
</gene>
<dbReference type="EMBL" id="UINC01000273">
    <property type="protein sequence ID" value="SUZ52416.1"/>
    <property type="molecule type" value="Genomic_DNA"/>
</dbReference>
<dbReference type="AlphaFoldDB" id="A0A381NCZ0"/>
<reference evidence="1" key="1">
    <citation type="submission" date="2018-05" db="EMBL/GenBank/DDBJ databases">
        <authorList>
            <person name="Lanie J.A."/>
            <person name="Ng W.-L."/>
            <person name="Kazmierczak K.M."/>
            <person name="Andrzejewski T.M."/>
            <person name="Davidsen T.M."/>
            <person name="Wayne K.J."/>
            <person name="Tettelin H."/>
            <person name="Glass J.I."/>
            <person name="Rusch D."/>
            <person name="Podicherti R."/>
            <person name="Tsui H.-C.T."/>
            <person name="Winkler M.E."/>
        </authorList>
    </citation>
    <scope>NUCLEOTIDE SEQUENCE</scope>
</reference>
<protein>
    <submittedName>
        <fullName evidence="1">Uncharacterized protein</fullName>
    </submittedName>
</protein>
<accession>A0A381NCZ0</accession>
<name>A0A381NCZ0_9ZZZZ</name>
<organism evidence="1">
    <name type="scientific">marine metagenome</name>
    <dbReference type="NCBI Taxonomy" id="408172"/>
    <lineage>
        <taxon>unclassified sequences</taxon>
        <taxon>metagenomes</taxon>
        <taxon>ecological metagenomes</taxon>
    </lineage>
</organism>